<evidence type="ECO:0000313" key="2">
    <source>
        <dbReference type="EMBL" id="RFF32831.1"/>
    </source>
</evidence>
<comment type="caution">
    <text evidence="2">The sequence shown here is derived from an EMBL/GenBank/DDBJ whole genome shotgun (WGS) entry which is preliminary data.</text>
</comment>
<dbReference type="OrthoDB" id="5298497at2"/>
<feature type="transmembrane region" description="Helical" evidence="1">
    <location>
        <begin position="45"/>
        <end position="63"/>
    </location>
</feature>
<organism evidence="2 3">
    <name type="scientific">Wenzhouxiangella sediminis</name>
    <dbReference type="NCBI Taxonomy" id="1792836"/>
    <lineage>
        <taxon>Bacteria</taxon>
        <taxon>Pseudomonadati</taxon>
        <taxon>Pseudomonadota</taxon>
        <taxon>Gammaproteobacteria</taxon>
        <taxon>Chromatiales</taxon>
        <taxon>Wenzhouxiangellaceae</taxon>
        <taxon>Wenzhouxiangella</taxon>
    </lineage>
</organism>
<keyword evidence="3" id="KW-1185">Reference proteome</keyword>
<evidence type="ECO:0000256" key="1">
    <source>
        <dbReference type="SAM" id="Phobius"/>
    </source>
</evidence>
<reference evidence="2 3" key="1">
    <citation type="submission" date="2018-08" db="EMBL/GenBank/DDBJ databases">
        <title>Wenzhouxiangella salilacus sp. nov., a novel bacterium isolated from a saline lake in Xinjiang Province, China.</title>
        <authorList>
            <person name="Han S."/>
        </authorList>
    </citation>
    <scope>NUCLEOTIDE SEQUENCE [LARGE SCALE GENOMIC DNA]</scope>
    <source>
        <strain evidence="2 3">XDB06</strain>
    </source>
</reference>
<keyword evidence="1" id="KW-0812">Transmembrane</keyword>
<dbReference type="PANTHER" id="PTHR34351">
    <property type="entry name" value="SLR1927 PROTEIN-RELATED"/>
    <property type="match status" value="1"/>
</dbReference>
<keyword evidence="1" id="KW-0472">Membrane</keyword>
<accession>A0A3E1KCS5</accession>
<dbReference type="RefSeq" id="WP_116649145.1">
    <property type="nucleotide sequence ID" value="NZ_QUZK01000003.1"/>
</dbReference>
<sequence>MAQATGSRSGSRRPNLLDRWLRRRTRLDLPLTLAYRRIFILPTRFGWMLGVLMGAMLIGSLNFNNNLGLLTTFLIAATAVNSMLLAFRNLDGLHLRHGKARPVHAGEPVEWRMAAINESARDRTGLQLDSGEAASGFDVPAGTTQEVTVRLPDRHRGWHRPRRMRIQTTQPLGLFRAWSWIEPTSRFLVWPRPASGAPPLPEGGDDRQGLRSQALEEGEDFHSLREWREGDPLHRIAWKASQRHQTLLSRQFRRERSREVFLCLERAPGRDLEERIGIVTAWILRAEQQKRPWILEIGAQRLGPDASERHKHECLRALAEL</sequence>
<dbReference type="EMBL" id="QUZK01000003">
    <property type="protein sequence ID" value="RFF32831.1"/>
    <property type="molecule type" value="Genomic_DNA"/>
</dbReference>
<keyword evidence="1" id="KW-1133">Transmembrane helix</keyword>
<gene>
    <name evidence="2" type="ORF">DZC52_00400</name>
</gene>
<feature type="transmembrane region" description="Helical" evidence="1">
    <location>
        <begin position="69"/>
        <end position="87"/>
    </location>
</feature>
<evidence type="ECO:0000313" key="3">
    <source>
        <dbReference type="Proteomes" id="UP000260351"/>
    </source>
</evidence>
<dbReference type="AlphaFoldDB" id="A0A3E1KCS5"/>
<proteinExistence type="predicted"/>
<name>A0A3E1KCS5_9GAMM</name>
<dbReference type="Proteomes" id="UP000260351">
    <property type="component" value="Unassembled WGS sequence"/>
</dbReference>
<dbReference type="PANTHER" id="PTHR34351:SF1">
    <property type="entry name" value="SLR1927 PROTEIN"/>
    <property type="match status" value="1"/>
</dbReference>
<protein>
    <submittedName>
        <fullName evidence="2">DUF58 domain-containing protein</fullName>
    </submittedName>
</protein>